<dbReference type="GO" id="GO:0003677">
    <property type="term" value="F:DNA binding"/>
    <property type="evidence" value="ECO:0007669"/>
    <property type="project" value="UniProtKB-KW"/>
</dbReference>
<sequence>MPIATTSLGLGVSLRRWRVLNRIKQADAAERLGVSQTTISRWETGARAPEGREARRLITLLAARPGSASDRALADLVRCASTPAHLICDFTHRLIAASPARARSWTVGIDELIGTSLWRFASQGIAAGEAGLESRGWYGPLASDIVVATEKAVFPELTIPPG</sequence>
<gene>
    <name evidence="2" type="ORF">QO010_004549</name>
</gene>
<dbReference type="InterPro" id="IPR001387">
    <property type="entry name" value="Cro/C1-type_HTH"/>
</dbReference>
<comment type="caution">
    <text evidence="2">The sequence shown here is derived from an EMBL/GenBank/DDBJ whole genome shotgun (WGS) entry which is preliminary data.</text>
</comment>
<accession>A0ABU0J001</accession>
<dbReference type="Proteomes" id="UP001228905">
    <property type="component" value="Unassembled WGS sequence"/>
</dbReference>
<name>A0ABU0J001_9CAUL</name>
<dbReference type="SMART" id="SM00530">
    <property type="entry name" value="HTH_XRE"/>
    <property type="match status" value="1"/>
</dbReference>
<reference evidence="2 3" key="1">
    <citation type="submission" date="2023-07" db="EMBL/GenBank/DDBJ databases">
        <title>Genomic Encyclopedia of Type Strains, Phase IV (KMG-IV): sequencing the most valuable type-strain genomes for metagenomic binning, comparative biology and taxonomic classification.</title>
        <authorList>
            <person name="Goeker M."/>
        </authorList>
    </citation>
    <scope>NUCLEOTIDE SEQUENCE [LARGE SCALE GENOMIC DNA]</scope>
    <source>
        <strain evidence="2 3">DSM 18695</strain>
    </source>
</reference>
<dbReference type="Pfam" id="PF01381">
    <property type="entry name" value="HTH_3"/>
    <property type="match status" value="1"/>
</dbReference>
<dbReference type="CDD" id="cd00093">
    <property type="entry name" value="HTH_XRE"/>
    <property type="match status" value="1"/>
</dbReference>
<keyword evidence="3" id="KW-1185">Reference proteome</keyword>
<dbReference type="Gene3D" id="1.10.260.40">
    <property type="entry name" value="lambda repressor-like DNA-binding domains"/>
    <property type="match status" value="1"/>
</dbReference>
<proteinExistence type="predicted"/>
<dbReference type="InterPro" id="IPR010982">
    <property type="entry name" value="Lambda_DNA-bd_dom_sf"/>
</dbReference>
<feature type="domain" description="HTH cro/C1-type" evidence="1">
    <location>
        <begin position="14"/>
        <end position="68"/>
    </location>
</feature>
<organism evidence="2 3">
    <name type="scientific">Caulobacter ginsengisoli</name>
    <dbReference type="NCBI Taxonomy" id="400775"/>
    <lineage>
        <taxon>Bacteria</taxon>
        <taxon>Pseudomonadati</taxon>
        <taxon>Pseudomonadota</taxon>
        <taxon>Alphaproteobacteria</taxon>
        <taxon>Caulobacterales</taxon>
        <taxon>Caulobacteraceae</taxon>
        <taxon>Caulobacter</taxon>
    </lineage>
</organism>
<dbReference type="PROSITE" id="PS50943">
    <property type="entry name" value="HTH_CROC1"/>
    <property type="match status" value="1"/>
</dbReference>
<dbReference type="RefSeq" id="WP_307352894.1">
    <property type="nucleotide sequence ID" value="NZ_JAUSVS010000014.1"/>
</dbReference>
<evidence type="ECO:0000313" key="2">
    <source>
        <dbReference type="EMBL" id="MDQ0466753.1"/>
    </source>
</evidence>
<dbReference type="EMBL" id="JAUSVS010000014">
    <property type="protein sequence ID" value="MDQ0466753.1"/>
    <property type="molecule type" value="Genomic_DNA"/>
</dbReference>
<evidence type="ECO:0000313" key="3">
    <source>
        <dbReference type="Proteomes" id="UP001228905"/>
    </source>
</evidence>
<protein>
    <submittedName>
        <fullName evidence="2">DNA-binding XRE family transcriptional regulator</fullName>
    </submittedName>
</protein>
<dbReference type="SUPFAM" id="SSF47413">
    <property type="entry name" value="lambda repressor-like DNA-binding domains"/>
    <property type="match status" value="1"/>
</dbReference>
<evidence type="ECO:0000259" key="1">
    <source>
        <dbReference type="PROSITE" id="PS50943"/>
    </source>
</evidence>
<keyword evidence="2" id="KW-0238">DNA-binding</keyword>